<dbReference type="AlphaFoldDB" id="A0A2P2QEG5"/>
<dbReference type="EMBL" id="GGEC01084810">
    <property type="protein sequence ID" value="MBX65294.1"/>
    <property type="molecule type" value="Transcribed_RNA"/>
</dbReference>
<organism evidence="1">
    <name type="scientific">Rhizophora mucronata</name>
    <name type="common">Asiatic mangrove</name>
    <dbReference type="NCBI Taxonomy" id="61149"/>
    <lineage>
        <taxon>Eukaryota</taxon>
        <taxon>Viridiplantae</taxon>
        <taxon>Streptophyta</taxon>
        <taxon>Embryophyta</taxon>
        <taxon>Tracheophyta</taxon>
        <taxon>Spermatophyta</taxon>
        <taxon>Magnoliopsida</taxon>
        <taxon>eudicotyledons</taxon>
        <taxon>Gunneridae</taxon>
        <taxon>Pentapetalae</taxon>
        <taxon>rosids</taxon>
        <taxon>fabids</taxon>
        <taxon>Malpighiales</taxon>
        <taxon>Rhizophoraceae</taxon>
        <taxon>Rhizophora</taxon>
    </lineage>
</organism>
<name>A0A2P2QEG5_RHIMU</name>
<accession>A0A2P2QEG5</accession>
<sequence>MALWCTLLHQLKFSVSSPPYMHGLILPTV</sequence>
<proteinExistence type="predicted"/>
<reference evidence="1" key="1">
    <citation type="submission" date="2018-02" db="EMBL/GenBank/DDBJ databases">
        <title>Rhizophora mucronata_Transcriptome.</title>
        <authorList>
            <person name="Meera S.P."/>
            <person name="Sreeshan A."/>
            <person name="Augustine A."/>
        </authorList>
    </citation>
    <scope>NUCLEOTIDE SEQUENCE</scope>
    <source>
        <tissue evidence="1">Leaf</tissue>
    </source>
</reference>
<evidence type="ECO:0000313" key="1">
    <source>
        <dbReference type="EMBL" id="MBX65294.1"/>
    </source>
</evidence>
<protein>
    <submittedName>
        <fullName evidence="1">Uncharacterized protein</fullName>
    </submittedName>
</protein>